<dbReference type="Proteomes" id="UP000628669">
    <property type="component" value="Unassembled WGS sequence"/>
</dbReference>
<reference evidence="2" key="1">
    <citation type="submission" date="2021-01" db="EMBL/GenBank/DDBJ databases">
        <title>Genome public.</title>
        <authorList>
            <person name="Liu C."/>
            <person name="Sun Q."/>
        </authorList>
    </citation>
    <scope>NUCLEOTIDE SEQUENCE [LARGE SCALE GENOMIC DNA]</scope>
    <source>
        <strain evidence="2">YIM B02567</strain>
    </source>
</reference>
<comment type="caution">
    <text evidence="1">The sequence shown here is derived from an EMBL/GenBank/DDBJ whole genome shotgun (WGS) entry which is preliminary data.</text>
</comment>
<sequence>MKKLKRNDLKKIVGAGPAPIYCDIAGNCPPGLCCTADNTCKDFRKYPCV</sequence>
<evidence type="ECO:0000313" key="1">
    <source>
        <dbReference type="EMBL" id="MBK1894189.1"/>
    </source>
</evidence>
<evidence type="ECO:0000313" key="2">
    <source>
        <dbReference type="Proteomes" id="UP000628669"/>
    </source>
</evidence>
<proteinExistence type="predicted"/>
<organism evidence="1 2">
    <name type="scientific">Chryseobacterium paridis</name>
    <dbReference type="NCBI Taxonomy" id="2800328"/>
    <lineage>
        <taxon>Bacteria</taxon>
        <taxon>Pseudomonadati</taxon>
        <taxon>Bacteroidota</taxon>
        <taxon>Flavobacteriia</taxon>
        <taxon>Flavobacteriales</taxon>
        <taxon>Weeksellaceae</taxon>
        <taxon>Chryseobacterium group</taxon>
        <taxon>Chryseobacterium</taxon>
    </lineage>
</organism>
<name>A0ABS1FP28_9FLAO</name>
<evidence type="ECO:0008006" key="3">
    <source>
        <dbReference type="Google" id="ProtNLM"/>
    </source>
</evidence>
<gene>
    <name evidence="1" type="ORF">JHL15_00300</name>
</gene>
<protein>
    <recommendedName>
        <fullName evidence="3">Bacteriocin</fullName>
    </recommendedName>
</protein>
<keyword evidence="2" id="KW-1185">Reference proteome</keyword>
<accession>A0ABS1FP28</accession>
<dbReference type="RefSeq" id="WP_200241371.1">
    <property type="nucleotide sequence ID" value="NZ_JAENHK010000001.1"/>
</dbReference>
<dbReference type="EMBL" id="JAENHK010000001">
    <property type="protein sequence ID" value="MBK1894189.1"/>
    <property type="molecule type" value="Genomic_DNA"/>
</dbReference>